<dbReference type="EMBL" id="BAAAHQ010000023">
    <property type="protein sequence ID" value="GAA0937089.1"/>
    <property type="molecule type" value="Genomic_DNA"/>
</dbReference>
<organism evidence="1 2">
    <name type="scientific">Nonomuraea longicatena</name>
    <dbReference type="NCBI Taxonomy" id="83682"/>
    <lineage>
        <taxon>Bacteria</taxon>
        <taxon>Bacillati</taxon>
        <taxon>Actinomycetota</taxon>
        <taxon>Actinomycetes</taxon>
        <taxon>Streptosporangiales</taxon>
        <taxon>Streptosporangiaceae</taxon>
        <taxon>Nonomuraea</taxon>
    </lineage>
</organism>
<reference evidence="1 2" key="1">
    <citation type="journal article" date="2019" name="Int. J. Syst. Evol. Microbiol.">
        <title>The Global Catalogue of Microorganisms (GCM) 10K type strain sequencing project: providing services to taxonomists for standard genome sequencing and annotation.</title>
        <authorList>
            <consortium name="The Broad Institute Genomics Platform"/>
            <consortium name="The Broad Institute Genome Sequencing Center for Infectious Disease"/>
            <person name="Wu L."/>
            <person name="Ma J."/>
        </authorList>
    </citation>
    <scope>NUCLEOTIDE SEQUENCE [LARGE SCALE GENOMIC DNA]</scope>
    <source>
        <strain evidence="1 2">JCM 11136</strain>
    </source>
</reference>
<protein>
    <submittedName>
        <fullName evidence="1">Uncharacterized protein</fullName>
    </submittedName>
</protein>
<keyword evidence="2" id="KW-1185">Reference proteome</keyword>
<accession>A0ABN1Q3U1</accession>
<proteinExistence type="predicted"/>
<dbReference type="RefSeq" id="WP_343952038.1">
    <property type="nucleotide sequence ID" value="NZ_BAAAHQ010000023.1"/>
</dbReference>
<evidence type="ECO:0000313" key="1">
    <source>
        <dbReference type="EMBL" id="GAA0937089.1"/>
    </source>
</evidence>
<comment type="caution">
    <text evidence="1">The sequence shown here is derived from an EMBL/GenBank/DDBJ whole genome shotgun (WGS) entry which is preliminary data.</text>
</comment>
<sequence>MAQFAIGPADASGGTIDAFGAWAFGHGDEVMAAQERAEELSVRPRTMHR</sequence>
<evidence type="ECO:0000313" key="2">
    <source>
        <dbReference type="Proteomes" id="UP001501578"/>
    </source>
</evidence>
<gene>
    <name evidence="1" type="ORF">GCM10009560_46200</name>
</gene>
<dbReference type="Proteomes" id="UP001501578">
    <property type="component" value="Unassembled WGS sequence"/>
</dbReference>
<name>A0ABN1Q3U1_9ACTN</name>